<dbReference type="SUPFAM" id="SSF53300">
    <property type="entry name" value="vWA-like"/>
    <property type="match status" value="1"/>
</dbReference>
<dbReference type="Proteomes" id="UP001634394">
    <property type="component" value="Unassembled WGS sequence"/>
</dbReference>
<sequence>MASKSKQDTFSNVSEKDEETLKEFSEFHICLDELQETNRRILSRLDNLIQRLEEDHRTRFQEGHGHAIAELENQIWLIESHDRRREKELKELQQSLKSLVEKSDHCYGMISSRCPEATIPPLERNVEITAAGISDIGSFQWNTDDVAVCGTSIQQEILSGTPEHGLSRMQDPDKHTTSTINVLFQKETEQPVNEGSRSKDGSEQNVVKPNATGFSAMNAPQPETAGHILIKEHPSILRDSKETLVDTHVPNILEPEKEGHAVKENTSSAESTAIDATLDCYTQGNRSVKLESNIVNICHSRDYTLRSLQSKDLGQGDHTEKAQPSGSAYTESHSGHVYSASNTSGHMMVNSQKHSINKISDFVGKNLTPQRNKNVMPKVKQDASSTDSYSSQPVLKERAAANVTSSDHPAQQNSDSIAQHQNIMNFSKIKRQEQENIDLDYNVKEEYMHPEEWAFYAQVELDQALKNKVREIHTVLCVDISASMRGGEAWGQAHIFVHSFLTGLEEVVSEIDRKLDFVSLSVFGHETRVIQRLTSDFNLLHTSFDHLKLGGPTQMYGGLLMALAGVGGFSSKNLSRIRIFPRIILISDGKPTSPSLHAGPDIYDESDQEEIESEILMVVDNITERNIKIHCIPVGSDPNVKFLEKIAKKSKGKMFTHKDGRYLARRTRNIAYAGHALHHWKRMNTIQSLFGGEVLLEDLIMGMERGSLAARYMPGGAQMAFQSKADKEQILALAKEAHEEDTFEDEDTMSPHYESTDPSSGLPPLGSRVSRGPDWDKGMQDNGGPGTVIGHIKDRKHEIYVTWDRNGKTANYHFGPDGYDVVLVEEPRLLQFDELIGTGCVVRRGKDWKWDNQDGVPGTKGVVIKVLEDGQVIVRWPDKSKNFYRFGADGCFDLEICNPYDDSSIGRKTQAADNTSSFG</sequence>
<dbReference type="Pfam" id="PF06701">
    <property type="entry name" value="MIB_HERC2"/>
    <property type="match status" value="1"/>
</dbReference>
<dbReference type="EMBL" id="JBJQND010000009">
    <property type="protein sequence ID" value="KAL3865886.1"/>
    <property type="molecule type" value="Genomic_DNA"/>
</dbReference>
<evidence type="ECO:0000313" key="5">
    <source>
        <dbReference type="Proteomes" id="UP001634394"/>
    </source>
</evidence>
<dbReference type="InterPro" id="IPR037252">
    <property type="entry name" value="Mib_Herc2_sf"/>
</dbReference>
<dbReference type="Pfam" id="PF00092">
    <property type="entry name" value="VWA"/>
    <property type="match status" value="1"/>
</dbReference>
<feature type="compositionally biased region" description="Polar residues" evidence="1">
    <location>
        <begin position="322"/>
        <end position="332"/>
    </location>
</feature>
<keyword evidence="5" id="KW-1185">Reference proteome</keyword>
<evidence type="ECO:0000259" key="2">
    <source>
        <dbReference type="PROSITE" id="PS50234"/>
    </source>
</evidence>
<accession>A0ABD3VXM7</accession>
<organism evidence="4 5">
    <name type="scientific">Sinanodonta woodiana</name>
    <name type="common">Chinese pond mussel</name>
    <name type="synonym">Anodonta woodiana</name>
    <dbReference type="NCBI Taxonomy" id="1069815"/>
    <lineage>
        <taxon>Eukaryota</taxon>
        <taxon>Metazoa</taxon>
        <taxon>Spiralia</taxon>
        <taxon>Lophotrochozoa</taxon>
        <taxon>Mollusca</taxon>
        <taxon>Bivalvia</taxon>
        <taxon>Autobranchia</taxon>
        <taxon>Heteroconchia</taxon>
        <taxon>Palaeoheterodonta</taxon>
        <taxon>Unionida</taxon>
        <taxon>Unionoidea</taxon>
        <taxon>Unionidae</taxon>
        <taxon>Unioninae</taxon>
        <taxon>Sinanodonta</taxon>
    </lineage>
</organism>
<comment type="caution">
    <text evidence="4">The sequence shown here is derived from an EMBL/GenBank/DDBJ whole genome shotgun (WGS) entry which is preliminary data.</text>
</comment>
<dbReference type="SUPFAM" id="SSF159034">
    <property type="entry name" value="Mib/herc2 domain-like"/>
    <property type="match status" value="2"/>
</dbReference>
<evidence type="ECO:0000256" key="1">
    <source>
        <dbReference type="SAM" id="MobiDB-lite"/>
    </source>
</evidence>
<feature type="compositionally biased region" description="Polar residues" evidence="1">
    <location>
        <begin position="382"/>
        <end position="393"/>
    </location>
</feature>
<protein>
    <submittedName>
        <fullName evidence="4">Uncharacterized protein</fullName>
    </submittedName>
</protein>
<feature type="region of interest" description="Disordered" evidence="1">
    <location>
        <begin position="309"/>
        <end position="335"/>
    </location>
</feature>
<feature type="region of interest" description="Disordered" evidence="1">
    <location>
        <begin position="738"/>
        <end position="788"/>
    </location>
</feature>
<name>A0ABD3VXM7_SINWO</name>
<dbReference type="CDD" id="cd00198">
    <property type="entry name" value="vWFA"/>
    <property type="match status" value="1"/>
</dbReference>
<dbReference type="Gene3D" id="2.30.30.40">
    <property type="entry name" value="SH3 Domains"/>
    <property type="match status" value="2"/>
</dbReference>
<dbReference type="InterPro" id="IPR010606">
    <property type="entry name" value="Mib_Herc2"/>
</dbReference>
<evidence type="ECO:0000313" key="4">
    <source>
        <dbReference type="EMBL" id="KAL3865886.1"/>
    </source>
</evidence>
<dbReference type="PROSITE" id="PS50234">
    <property type="entry name" value="VWFA"/>
    <property type="match status" value="1"/>
</dbReference>
<feature type="compositionally biased region" description="Polar residues" evidence="1">
    <location>
        <begin position="203"/>
        <end position="215"/>
    </location>
</feature>
<reference evidence="4 5" key="1">
    <citation type="submission" date="2024-11" db="EMBL/GenBank/DDBJ databases">
        <title>Chromosome-level genome assembly of the freshwater bivalve Anodonta woodiana.</title>
        <authorList>
            <person name="Chen X."/>
        </authorList>
    </citation>
    <scope>NUCLEOTIDE SEQUENCE [LARGE SCALE GENOMIC DNA]</scope>
    <source>
        <strain evidence="4">MN2024</strain>
        <tissue evidence="4">Gills</tissue>
    </source>
</reference>
<dbReference type="InterPro" id="IPR002035">
    <property type="entry name" value="VWF_A"/>
</dbReference>
<feature type="region of interest" description="Disordered" evidence="1">
    <location>
        <begin position="185"/>
        <end position="220"/>
    </location>
</feature>
<evidence type="ECO:0000259" key="3">
    <source>
        <dbReference type="PROSITE" id="PS51416"/>
    </source>
</evidence>
<dbReference type="AlphaFoldDB" id="A0ABD3VXM7"/>
<dbReference type="SMART" id="SM00327">
    <property type="entry name" value="VWA"/>
    <property type="match status" value="1"/>
</dbReference>
<dbReference type="Gene3D" id="3.40.50.410">
    <property type="entry name" value="von Willebrand factor, type A domain"/>
    <property type="match status" value="1"/>
</dbReference>
<feature type="domain" description="MIB/HERC2" evidence="3">
    <location>
        <begin position="830"/>
        <end position="900"/>
    </location>
</feature>
<feature type="domain" description="VWFA" evidence="2">
    <location>
        <begin position="473"/>
        <end position="670"/>
    </location>
</feature>
<feature type="region of interest" description="Disordered" evidence="1">
    <location>
        <begin position="367"/>
        <end position="393"/>
    </location>
</feature>
<gene>
    <name evidence="4" type="ORF">ACJMK2_043234</name>
</gene>
<dbReference type="InterPro" id="IPR036465">
    <property type="entry name" value="vWFA_dom_sf"/>
</dbReference>
<dbReference type="PROSITE" id="PS51416">
    <property type="entry name" value="MIB_HERC2"/>
    <property type="match status" value="1"/>
</dbReference>
<proteinExistence type="predicted"/>